<dbReference type="EMBL" id="CP046415">
    <property type="protein sequence ID" value="QGT77679.1"/>
    <property type="molecule type" value="Genomic_DNA"/>
</dbReference>
<dbReference type="InterPro" id="IPR004843">
    <property type="entry name" value="Calcineurin-like_PHP"/>
</dbReference>
<protein>
    <recommendedName>
        <fullName evidence="5">Bis(5'-nucleosyl)-tetraphosphatase, symmetrical</fullName>
        <ecNumber evidence="5">3.6.1.41</ecNumber>
    </recommendedName>
    <alternativeName>
        <fullName evidence="5">Ap4A hydrolase</fullName>
    </alternativeName>
    <alternativeName>
        <fullName evidence="5">Diadenosine 5',5'''-P1,P4-tetraphosphate pyrophosphohydrolase</fullName>
    </alternativeName>
    <alternativeName>
        <fullName evidence="5">Diadenosine tetraphosphatase</fullName>
    </alternativeName>
</protein>
<evidence type="ECO:0000256" key="2">
    <source>
        <dbReference type="ARBA" id="ARBA00005419"/>
    </source>
</evidence>
<gene>
    <name evidence="5" type="primary">apaH</name>
    <name evidence="7" type="ORF">GM160_01555</name>
</gene>
<evidence type="ECO:0000256" key="4">
    <source>
        <dbReference type="ARBA" id="ARBA00049417"/>
    </source>
</evidence>
<proteinExistence type="inferred from homology"/>
<evidence type="ECO:0000256" key="3">
    <source>
        <dbReference type="ARBA" id="ARBA00022801"/>
    </source>
</evidence>
<dbReference type="PANTHER" id="PTHR40942:SF4">
    <property type="entry name" value="CYTOCHROME C5"/>
    <property type="match status" value="1"/>
</dbReference>
<name>A0A6I6CUH5_9GAMM</name>
<dbReference type="Proteomes" id="UP000427716">
    <property type="component" value="Chromosome"/>
</dbReference>
<dbReference type="InterPro" id="IPR004617">
    <property type="entry name" value="ApaH"/>
</dbReference>
<dbReference type="SUPFAM" id="SSF56300">
    <property type="entry name" value="Metallo-dependent phosphatases"/>
    <property type="match status" value="1"/>
</dbReference>
<accession>A0A6I6CUH5</accession>
<evidence type="ECO:0000313" key="7">
    <source>
        <dbReference type="EMBL" id="QGT77679.1"/>
    </source>
</evidence>
<dbReference type="GO" id="GO:0008803">
    <property type="term" value="F:bis(5'-nucleosyl)-tetraphosphatase (symmetrical) activity"/>
    <property type="evidence" value="ECO:0007669"/>
    <property type="project" value="UniProtKB-UniRule"/>
</dbReference>
<dbReference type="KEGG" id="ghl:GM160_01555"/>
<evidence type="ECO:0000256" key="1">
    <source>
        <dbReference type="ARBA" id="ARBA00003413"/>
    </source>
</evidence>
<reference evidence="7 8" key="1">
    <citation type="submission" date="2019-11" db="EMBL/GenBank/DDBJ databases">
        <authorList>
            <person name="Zhang J."/>
            <person name="Sun C."/>
        </authorList>
    </citation>
    <scope>NUCLEOTIDE SEQUENCE [LARGE SCALE GENOMIC DNA]</scope>
    <source>
        <strain evidence="8">sp2</strain>
    </source>
</reference>
<comment type="similarity">
    <text evidence="2 5">Belongs to the Ap4A hydrolase family.</text>
</comment>
<dbReference type="Gene3D" id="3.60.21.10">
    <property type="match status" value="1"/>
</dbReference>
<dbReference type="NCBIfam" id="TIGR00668">
    <property type="entry name" value="apaH"/>
    <property type="match status" value="1"/>
</dbReference>
<evidence type="ECO:0000259" key="6">
    <source>
        <dbReference type="Pfam" id="PF00149"/>
    </source>
</evidence>
<sequence length="278" mass="30859">MATYAIGDLQGCLDPLEALLEQIRFDPAADRLWFVGDLVNRGPQSLEALRFVRGLGDRAVTVLGNHDIHLLGCYFGTRVARGRDTLAPILEAEDGDELIDWLRRQPLLHHDPGLDWTLVHAGIHPAWDLPTAQAAARETEAAMQADEPLTFFGEIFGNQSDHPDGNTTPIDRQRFAINVFTRMRYCHADGRLDFAEKRPPADADPALIPWFAMPERAMAERRIVFGHWSTLGPAKARANAWGIDQGCLWGHQLTALRLEDEALFATNCPGAQKPKGGK</sequence>
<comment type="catalytic activity">
    <reaction evidence="4 5">
        <text>P(1),P(4)-bis(5'-adenosyl) tetraphosphate + H2O = 2 ADP + 2 H(+)</text>
        <dbReference type="Rhea" id="RHEA:24252"/>
        <dbReference type="ChEBI" id="CHEBI:15377"/>
        <dbReference type="ChEBI" id="CHEBI:15378"/>
        <dbReference type="ChEBI" id="CHEBI:58141"/>
        <dbReference type="ChEBI" id="CHEBI:456216"/>
        <dbReference type="EC" id="3.6.1.41"/>
    </reaction>
</comment>
<feature type="domain" description="Calcineurin-like phosphoesterase" evidence="6">
    <location>
        <begin position="4"/>
        <end position="124"/>
    </location>
</feature>
<evidence type="ECO:0000313" key="8">
    <source>
        <dbReference type="Proteomes" id="UP000427716"/>
    </source>
</evidence>
<dbReference type="HAMAP" id="MF_00199">
    <property type="entry name" value="ApaH"/>
    <property type="match status" value="1"/>
</dbReference>
<dbReference type="PANTHER" id="PTHR40942">
    <property type="match status" value="1"/>
</dbReference>
<dbReference type="EC" id="3.6.1.41" evidence="5"/>
<dbReference type="PIRSF" id="PIRSF000903">
    <property type="entry name" value="B5n-ttraPtase_sm"/>
    <property type="match status" value="1"/>
</dbReference>
<dbReference type="AlphaFoldDB" id="A0A6I6CUH5"/>
<organism evidence="7 8">
    <name type="scientific">Guyparkeria halophila</name>
    <dbReference type="NCBI Taxonomy" id="47960"/>
    <lineage>
        <taxon>Bacteria</taxon>
        <taxon>Pseudomonadati</taxon>
        <taxon>Pseudomonadota</taxon>
        <taxon>Gammaproteobacteria</taxon>
        <taxon>Chromatiales</taxon>
        <taxon>Thioalkalibacteraceae</taxon>
        <taxon>Guyparkeria</taxon>
    </lineage>
</organism>
<dbReference type="CDD" id="cd07422">
    <property type="entry name" value="MPP_ApaH"/>
    <property type="match status" value="1"/>
</dbReference>
<dbReference type="Pfam" id="PF00149">
    <property type="entry name" value="Metallophos"/>
    <property type="match status" value="1"/>
</dbReference>
<comment type="function">
    <text evidence="1 5">Hydrolyzes diadenosine 5',5'''-P1,P4-tetraphosphate to yield ADP.</text>
</comment>
<keyword evidence="3 5" id="KW-0378">Hydrolase</keyword>
<dbReference type="RefSeq" id="WP_156227614.1">
    <property type="nucleotide sequence ID" value="NZ_CP046415.1"/>
</dbReference>
<dbReference type="InterPro" id="IPR029052">
    <property type="entry name" value="Metallo-depent_PP-like"/>
</dbReference>
<dbReference type="NCBIfam" id="NF001204">
    <property type="entry name" value="PRK00166.1"/>
    <property type="match status" value="1"/>
</dbReference>
<keyword evidence="8" id="KW-1185">Reference proteome</keyword>
<evidence type="ECO:0000256" key="5">
    <source>
        <dbReference type="HAMAP-Rule" id="MF_00199"/>
    </source>
</evidence>